<evidence type="ECO:0000256" key="3">
    <source>
        <dbReference type="SAM" id="MobiDB-lite"/>
    </source>
</evidence>
<name>A0A4P6KXR5_9BURK</name>
<feature type="region of interest" description="Disordered" evidence="3">
    <location>
        <begin position="36"/>
        <end position="78"/>
    </location>
</feature>
<evidence type="ECO:0000256" key="1">
    <source>
        <dbReference type="ARBA" id="ARBA00022729"/>
    </source>
</evidence>
<dbReference type="Pfam" id="PF10503">
    <property type="entry name" value="Esterase_PHB"/>
    <property type="match status" value="1"/>
</dbReference>
<organism evidence="4 5">
    <name type="scientific">Pseudoduganella lutea</name>
    <dbReference type="NCBI Taxonomy" id="321985"/>
    <lineage>
        <taxon>Bacteria</taxon>
        <taxon>Pseudomonadati</taxon>
        <taxon>Pseudomonadota</taxon>
        <taxon>Betaproteobacteria</taxon>
        <taxon>Burkholderiales</taxon>
        <taxon>Oxalobacteraceae</taxon>
        <taxon>Telluria group</taxon>
        <taxon>Pseudoduganella</taxon>
    </lineage>
</organism>
<dbReference type="GO" id="GO:0005576">
    <property type="term" value="C:extracellular region"/>
    <property type="evidence" value="ECO:0007669"/>
    <property type="project" value="InterPro"/>
</dbReference>
<dbReference type="Proteomes" id="UP000290637">
    <property type="component" value="Chromosome"/>
</dbReference>
<keyword evidence="1" id="KW-0732">Signal</keyword>
<dbReference type="InterPro" id="IPR029058">
    <property type="entry name" value="AB_hydrolase_fold"/>
</dbReference>
<evidence type="ECO:0000313" key="5">
    <source>
        <dbReference type="Proteomes" id="UP000290637"/>
    </source>
</evidence>
<proteinExistence type="predicted"/>
<evidence type="ECO:0000313" key="4">
    <source>
        <dbReference type="EMBL" id="QBE63697.1"/>
    </source>
</evidence>
<dbReference type="EMBL" id="CP035913">
    <property type="protein sequence ID" value="QBE63697.1"/>
    <property type="molecule type" value="Genomic_DNA"/>
</dbReference>
<dbReference type="PANTHER" id="PTHR43037">
    <property type="entry name" value="UNNAMED PRODUCT-RELATED"/>
    <property type="match status" value="1"/>
</dbReference>
<feature type="compositionally biased region" description="Low complexity" evidence="3">
    <location>
        <begin position="38"/>
        <end position="51"/>
    </location>
</feature>
<protein>
    <submittedName>
        <fullName evidence="4">PHB depolymerase family esterase</fullName>
    </submittedName>
</protein>
<dbReference type="GO" id="GO:0016787">
    <property type="term" value="F:hydrolase activity"/>
    <property type="evidence" value="ECO:0007669"/>
    <property type="project" value="UniProtKB-KW"/>
</dbReference>
<dbReference type="OrthoDB" id="9767239at2"/>
<dbReference type="SUPFAM" id="SSF53474">
    <property type="entry name" value="alpha/beta-Hydrolases"/>
    <property type="match status" value="1"/>
</dbReference>
<evidence type="ECO:0000256" key="2">
    <source>
        <dbReference type="ARBA" id="ARBA00022801"/>
    </source>
</evidence>
<dbReference type="Gene3D" id="3.40.50.1820">
    <property type="entry name" value="alpha/beta hydrolase"/>
    <property type="match status" value="1"/>
</dbReference>
<gene>
    <name evidence="4" type="ORF">EWM63_12510</name>
</gene>
<sequence length="376" mass="39983">MNEGHHWFTQMRKTVKLLFGSDLPDLPESAFTLPQLHGQQGAQQGSQQSAQPGARPGPYPGVPSNSSPHTHAHFDLPASVFDTPASPVRIPPGAHFMSGVYANDAGSRSYKLYVPSSWKGQALPLVVMLHGCAQDPDDFAAGTQMNAVAEERRCFVVYPAQSPDANNSRCWNWFNALDNNHGQGEPSLIAGITRDIMDTYPVATGQVYIAGMSAGGAMAVIVGTLYPELFAAVGVHSGLPFAAARDLSSALAAMKRGAGSARTVKSAGLPIIVFHGDQDTTVHPVNGEELMEQGLRSHPLGPKALPSRLAGRVPDGHAYTRTKHWLHDGSPLAEHWVVHGAGHAWSGGSPAGSYTDDKGPDASREMMRFFATVRGG</sequence>
<reference evidence="4 5" key="1">
    <citation type="submission" date="2019-02" db="EMBL/GenBank/DDBJ databases">
        <title>Draft Genome Sequences of Six Type Strains of the Genus Massilia.</title>
        <authorList>
            <person name="Miess H."/>
            <person name="Frediansyhah A."/>
            <person name="Gross H."/>
        </authorList>
    </citation>
    <scope>NUCLEOTIDE SEQUENCE [LARGE SCALE GENOMIC DNA]</scope>
    <source>
        <strain evidence="4 5">DSM 17473</strain>
    </source>
</reference>
<accession>A0A4P6KXR5</accession>
<keyword evidence="5" id="KW-1185">Reference proteome</keyword>
<dbReference type="InterPro" id="IPR010126">
    <property type="entry name" value="Esterase_phb"/>
</dbReference>
<dbReference type="KEGG" id="plue:EWM63_12510"/>
<dbReference type="PANTHER" id="PTHR43037:SF1">
    <property type="entry name" value="BLL1128 PROTEIN"/>
    <property type="match status" value="1"/>
</dbReference>
<dbReference type="AlphaFoldDB" id="A0A4P6KXR5"/>
<dbReference type="NCBIfam" id="TIGR01840">
    <property type="entry name" value="esterase_phb"/>
    <property type="match status" value="1"/>
</dbReference>
<keyword evidence="2" id="KW-0378">Hydrolase</keyword>
<dbReference type="InterPro" id="IPR050955">
    <property type="entry name" value="Plant_Biomass_Hydrol_Est"/>
</dbReference>